<feature type="compositionally biased region" description="Acidic residues" evidence="2">
    <location>
        <begin position="409"/>
        <end position="418"/>
    </location>
</feature>
<feature type="domain" description="BESS" evidence="3">
    <location>
        <begin position="1030"/>
        <end position="1069"/>
    </location>
</feature>
<gene>
    <name evidence="4" type="ORF">NQ314_016798</name>
</gene>
<comment type="caution">
    <text evidence="4">The sequence shown here is derived from an EMBL/GenBank/DDBJ whole genome shotgun (WGS) entry which is preliminary data.</text>
</comment>
<dbReference type="GO" id="GO:0005634">
    <property type="term" value="C:nucleus"/>
    <property type="evidence" value="ECO:0007669"/>
    <property type="project" value="UniProtKB-SubCell"/>
</dbReference>
<dbReference type="PANTHER" id="PTHR19303">
    <property type="entry name" value="TRANSPOSON"/>
    <property type="match status" value="1"/>
</dbReference>
<evidence type="ECO:0000313" key="5">
    <source>
        <dbReference type="Proteomes" id="UP001162156"/>
    </source>
</evidence>
<keyword evidence="5" id="KW-1185">Reference proteome</keyword>
<evidence type="ECO:0000256" key="1">
    <source>
        <dbReference type="PROSITE-ProRule" id="PRU00371"/>
    </source>
</evidence>
<keyword evidence="1" id="KW-0539">Nucleus</keyword>
<evidence type="ECO:0000259" key="3">
    <source>
        <dbReference type="PROSITE" id="PS51031"/>
    </source>
</evidence>
<dbReference type="AlphaFoldDB" id="A0AAV8WV31"/>
<feature type="compositionally biased region" description="Basic and acidic residues" evidence="2">
    <location>
        <begin position="854"/>
        <end position="869"/>
    </location>
</feature>
<feature type="compositionally biased region" description="Basic and acidic residues" evidence="2">
    <location>
        <begin position="386"/>
        <end position="397"/>
    </location>
</feature>
<dbReference type="Gene3D" id="3.30.420.10">
    <property type="entry name" value="Ribonuclease H-like superfamily/Ribonuclease H"/>
    <property type="match status" value="1"/>
</dbReference>
<feature type="compositionally biased region" description="Basic and acidic residues" evidence="2">
    <location>
        <begin position="295"/>
        <end position="305"/>
    </location>
</feature>
<dbReference type="Pfam" id="PF02944">
    <property type="entry name" value="BESS"/>
    <property type="match status" value="1"/>
</dbReference>
<comment type="subcellular location">
    <subcellularLocation>
        <location evidence="1">Nucleus</location>
    </subcellularLocation>
</comment>
<feature type="region of interest" description="Disordered" evidence="2">
    <location>
        <begin position="854"/>
        <end position="910"/>
    </location>
</feature>
<proteinExistence type="predicted"/>
<name>A0AAV8WV31_9CUCU</name>
<dbReference type="InterPro" id="IPR004210">
    <property type="entry name" value="BESS_motif"/>
</dbReference>
<feature type="compositionally biased region" description="Polar residues" evidence="2">
    <location>
        <begin position="871"/>
        <end position="886"/>
    </location>
</feature>
<sequence>MAKAGFPIGKNQLLDSVRHLMVELKRPNPFTDNRPGKSWYISFLKRNSQICTRIPQNLTISRSTVTTAKLREWATEVHDYLKTQKFDDILTKPERVFNADEAAFFMNPKEDKVLAKKGEKNIYQLINSDEKECLTVLVTGNAAGLTAPTMVVFCYERIPRDIAHSIPSDWGIGKSESGWMTGETFYEYLANNPNIVKCPINEPAQKPITDEQSLKELENGIRFFEKYVDNEKLMNFKKYEHWEGDPCDLSLFNFYKNILMKYTKLNEEKQGNGGSEGSDKTDNQVEPGVLNENIDNNKNDTEKENVSPMGEKTPEPIAKALDTEKSPVASTSTTLRIGENDQLIPSPFKRALFWPQPRQNKNKRKKKEKVPSLVVSKSWQEYHEKKETLKKEKEDNKKKRGPKKKNDSSDSDTSEDDWEKSGDSLDDVSLNLYKDPQISDTEADSFEDELPISKLIQKKKEQYKVGDFVLVLFPGKKREHKYLCVIQTVLPNEEVEVVGMKKQSPFDAKTFLLNETDNLTALRASVTKSQLNIWFSEVYKYLKIEKYDHILEYLSRVFNDDEAAFFLNPKGDKVLAHKNDKNIYQKVNADEKECLTVLMTGNATGIVAPPMIIFKYERIPRDLALSMPSSWGIGKSESGWMTGETFFEYVTNVFHPWLIEQNIEVPIILFIDGHVSHLTLHTSKFCEQNGIILVALYPNATHKIQPMDVAVFRTFKARWKEGVHQWRLENINQPILKKIYFSPLLAKVIQKRIIPEVLINGFRKCGLVPWNPDAVKFGSVNDDKRKEKFTEEMKRLKELQDGILLLDRNIDPRKLSQFKETDEWTGEMQDESLFKFYKKCYNEIIKLKENLDSENAKEGNGEDKRHEDDIQQTNNFSNSPVRAQSQNTEEENRNDRTNDDIETNENSEHQQVHVQEITLANPENTVDQQTPCKKTLKMLFKTTVTDLKHIVQKLEESEEGDLSEASIAADTNSVTVSDQGTLDGKENEITGPPTKVKRLAKSTISIEDVNKSALECFNSRKHTKATTAEESPDLQFLKSLLPDMAEMNPNQKRRFKIGILKLQQEILDEPRSGTLSTNFSTSTGTQEFYTNVPTYTDIRYTDI</sequence>
<evidence type="ECO:0000313" key="4">
    <source>
        <dbReference type="EMBL" id="KAJ8930403.1"/>
    </source>
</evidence>
<dbReference type="InterPro" id="IPR036397">
    <property type="entry name" value="RNaseH_sf"/>
</dbReference>
<feature type="region of interest" description="Disordered" evidence="2">
    <location>
        <begin position="268"/>
        <end position="374"/>
    </location>
</feature>
<feature type="compositionally biased region" description="Basic and acidic residues" evidence="2">
    <location>
        <begin position="890"/>
        <end position="899"/>
    </location>
</feature>
<organism evidence="4 5">
    <name type="scientific">Rhamnusium bicolor</name>
    <dbReference type="NCBI Taxonomy" id="1586634"/>
    <lineage>
        <taxon>Eukaryota</taxon>
        <taxon>Metazoa</taxon>
        <taxon>Ecdysozoa</taxon>
        <taxon>Arthropoda</taxon>
        <taxon>Hexapoda</taxon>
        <taxon>Insecta</taxon>
        <taxon>Pterygota</taxon>
        <taxon>Neoptera</taxon>
        <taxon>Endopterygota</taxon>
        <taxon>Coleoptera</taxon>
        <taxon>Polyphaga</taxon>
        <taxon>Cucujiformia</taxon>
        <taxon>Chrysomeloidea</taxon>
        <taxon>Cerambycidae</taxon>
        <taxon>Lepturinae</taxon>
        <taxon>Rhagiini</taxon>
        <taxon>Rhamnusium</taxon>
    </lineage>
</organism>
<dbReference type="InterPro" id="IPR004875">
    <property type="entry name" value="DDE_SF_endonuclease_dom"/>
</dbReference>
<dbReference type="Proteomes" id="UP001162156">
    <property type="component" value="Unassembled WGS sequence"/>
</dbReference>
<dbReference type="Pfam" id="PF03184">
    <property type="entry name" value="DDE_1"/>
    <property type="match status" value="1"/>
</dbReference>
<accession>A0AAV8WV31</accession>
<dbReference type="InterPro" id="IPR050863">
    <property type="entry name" value="CenT-Element_Derived"/>
</dbReference>
<dbReference type="PANTHER" id="PTHR19303:SF71">
    <property type="entry name" value="ZINC FINGER PHD-TYPE DOMAIN-CONTAINING PROTEIN"/>
    <property type="match status" value="1"/>
</dbReference>
<reference evidence="4" key="1">
    <citation type="journal article" date="2023" name="Insect Mol. Biol.">
        <title>Genome sequencing provides insights into the evolution of gene families encoding plant cell wall-degrading enzymes in longhorned beetles.</title>
        <authorList>
            <person name="Shin N.R."/>
            <person name="Okamura Y."/>
            <person name="Kirsch R."/>
            <person name="Pauchet Y."/>
        </authorList>
    </citation>
    <scope>NUCLEOTIDE SEQUENCE</scope>
    <source>
        <strain evidence="4">RBIC_L_NR</strain>
    </source>
</reference>
<dbReference type="PROSITE" id="PS51031">
    <property type="entry name" value="BESS"/>
    <property type="match status" value="1"/>
</dbReference>
<dbReference type="GO" id="GO:0003677">
    <property type="term" value="F:DNA binding"/>
    <property type="evidence" value="ECO:0007669"/>
    <property type="project" value="InterPro"/>
</dbReference>
<feature type="region of interest" description="Disordered" evidence="2">
    <location>
        <begin position="386"/>
        <end position="422"/>
    </location>
</feature>
<dbReference type="EMBL" id="JANEYF010004678">
    <property type="protein sequence ID" value="KAJ8930403.1"/>
    <property type="molecule type" value="Genomic_DNA"/>
</dbReference>
<protein>
    <recommendedName>
        <fullName evidence="3">BESS domain-containing protein</fullName>
    </recommendedName>
</protein>
<evidence type="ECO:0000256" key="2">
    <source>
        <dbReference type="SAM" id="MobiDB-lite"/>
    </source>
</evidence>